<dbReference type="InterPro" id="IPR009874">
    <property type="entry name" value="DUF1428"/>
</dbReference>
<dbReference type="Gene3D" id="3.30.70.100">
    <property type="match status" value="1"/>
</dbReference>
<proteinExistence type="predicted"/>
<accession>A0ABU7V314</accession>
<protein>
    <submittedName>
        <fullName evidence="1">DUF1428 domain-containing protein</fullName>
    </submittedName>
</protein>
<dbReference type="Proteomes" id="UP001356170">
    <property type="component" value="Unassembled WGS sequence"/>
</dbReference>
<comment type="caution">
    <text evidence="1">The sequence shown here is derived from an EMBL/GenBank/DDBJ whole genome shotgun (WGS) entry which is preliminary data.</text>
</comment>
<keyword evidence="2" id="KW-1185">Reference proteome</keyword>
<evidence type="ECO:0000313" key="2">
    <source>
        <dbReference type="Proteomes" id="UP001356170"/>
    </source>
</evidence>
<dbReference type="Pfam" id="PF07237">
    <property type="entry name" value="DUF1428"/>
    <property type="match status" value="1"/>
</dbReference>
<gene>
    <name evidence="1" type="ORF">V3390_08560</name>
</gene>
<dbReference type="EMBL" id="JAZHBO010000002">
    <property type="protein sequence ID" value="MEF2156274.1"/>
    <property type="molecule type" value="Genomic_DNA"/>
</dbReference>
<name>A0ABU7V314_9GAMM</name>
<evidence type="ECO:0000313" key="1">
    <source>
        <dbReference type="EMBL" id="MEF2156274.1"/>
    </source>
</evidence>
<organism evidence="1 2">
    <name type="scientific">Aquilutibacter rugosus</name>
    <dbReference type="NCBI Taxonomy" id="3115820"/>
    <lineage>
        <taxon>Bacteria</taxon>
        <taxon>Pseudomonadati</taxon>
        <taxon>Pseudomonadota</taxon>
        <taxon>Gammaproteobacteria</taxon>
        <taxon>Lysobacterales</taxon>
        <taxon>Lysobacteraceae</taxon>
        <taxon>Aquilutibacter</taxon>
    </lineage>
</organism>
<reference evidence="1 2" key="1">
    <citation type="submission" date="2024-01" db="EMBL/GenBank/DDBJ databases">
        <title>Novel species of the genus Luteimonas isolated from rivers.</title>
        <authorList>
            <person name="Lu H."/>
        </authorList>
    </citation>
    <scope>NUCLEOTIDE SEQUENCE [LARGE SCALE GENOMIC DNA]</scope>
    <source>
        <strain evidence="1 2">FXH3W</strain>
    </source>
</reference>
<sequence length="120" mass="13524">MYIDGFVIPVYSDRIAEYRKWGRKFGKKLIQLGALQYIEAQGDDVPSGKVTSFDLAVKKEPGETVFFSYVVYPNKRTRDKVNKIIMSDPEVLSVDMTTAPFNGARMIYGGFKGLIELSAE</sequence>
<dbReference type="SUPFAM" id="SSF54909">
    <property type="entry name" value="Dimeric alpha+beta barrel"/>
    <property type="match status" value="1"/>
</dbReference>
<dbReference type="RefSeq" id="WP_331688895.1">
    <property type="nucleotide sequence ID" value="NZ_JAZHBN010000001.1"/>
</dbReference>
<dbReference type="PIRSF" id="PIRSF007028">
    <property type="entry name" value="UCP007028"/>
    <property type="match status" value="1"/>
</dbReference>
<dbReference type="InterPro" id="IPR011008">
    <property type="entry name" value="Dimeric_a/b-barrel"/>
</dbReference>